<accession>A0ABY5IX03</accession>
<reference evidence="3" key="1">
    <citation type="submission" date="2022-07" db="EMBL/GenBank/DDBJ databases">
        <title>Isolation, identification, and degradation of a PFOSA degrading strain from sewage treatment plant.</title>
        <authorList>
            <person name="Zhang L."/>
            <person name="Huo Y."/>
        </authorList>
    </citation>
    <scope>NUCLEOTIDE SEQUENCE</scope>
    <source>
        <strain evidence="3">C1</strain>
    </source>
</reference>
<gene>
    <name evidence="3" type="ORF">NOX80_05520</name>
</gene>
<proteinExistence type="predicted"/>
<feature type="chain" id="PRO_5046329335" description="Pentapeptide MXKDX repeat protein" evidence="2">
    <location>
        <begin position="20"/>
        <end position="61"/>
    </location>
</feature>
<keyword evidence="2" id="KW-0732">Signal</keyword>
<feature type="region of interest" description="Disordered" evidence="1">
    <location>
        <begin position="26"/>
        <end position="61"/>
    </location>
</feature>
<evidence type="ECO:0000256" key="1">
    <source>
        <dbReference type="SAM" id="MobiDB-lite"/>
    </source>
</evidence>
<protein>
    <recommendedName>
        <fullName evidence="5">Pentapeptide MXKDX repeat protein</fullName>
    </recommendedName>
</protein>
<organism evidence="3 4">
    <name type="scientific">Flavobacterium cerinum</name>
    <dbReference type="NCBI Taxonomy" id="2502784"/>
    <lineage>
        <taxon>Bacteria</taxon>
        <taxon>Pseudomonadati</taxon>
        <taxon>Bacteroidota</taxon>
        <taxon>Flavobacteriia</taxon>
        <taxon>Flavobacteriales</taxon>
        <taxon>Flavobacteriaceae</taxon>
        <taxon>Flavobacterium</taxon>
    </lineage>
</organism>
<keyword evidence="4" id="KW-1185">Reference proteome</keyword>
<evidence type="ECO:0000313" key="3">
    <source>
        <dbReference type="EMBL" id="UUC46657.1"/>
    </source>
</evidence>
<dbReference type="Proteomes" id="UP001059844">
    <property type="component" value="Chromosome"/>
</dbReference>
<feature type="compositionally biased region" description="Basic and acidic residues" evidence="1">
    <location>
        <begin position="36"/>
        <end position="61"/>
    </location>
</feature>
<dbReference type="EMBL" id="CP101751">
    <property type="protein sequence ID" value="UUC46657.1"/>
    <property type="molecule type" value="Genomic_DNA"/>
</dbReference>
<dbReference type="RefSeq" id="WP_256552318.1">
    <property type="nucleotide sequence ID" value="NZ_CP101751.1"/>
</dbReference>
<feature type="signal peptide" evidence="2">
    <location>
        <begin position="1"/>
        <end position="19"/>
    </location>
</feature>
<evidence type="ECO:0008006" key="5">
    <source>
        <dbReference type="Google" id="ProtNLM"/>
    </source>
</evidence>
<name>A0ABY5IX03_9FLAO</name>
<evidence type="ECO:0000256" key="2">
    <source>
        <dbReference type="SAM" id="SignalP"/>
    </source>
</evidence>
<evidence type="ECO:0000313" key="4">
    <source>
        <dbReference type="Proteomes" id="UP001059844"/>
    </source>
</evidence>
<sequence>MKKLMLVAVMVVSTAMAFAQTEPAKTVKTKKHEHHAKTEVKAEAKKGDAKMDNQKMKTEKK</sequence>